<dbReference type="PROSITE" id="PS00409">
    <property type="entry name" value="PROKAR_NTER_METHYL"/>
    <property type="match status" value="1"/>
</dbReference>
<accession>E7GCK4</accession>
<dbReference type="Gene3D" id="3.30.700.10">
    <property type="entry name" value="Glycoprotein, Type 4 Pilin"/>
    <property type="match status" value="1"/>
</dbReference>
<comment type="caution">
    <text evidence="2">The sequence shown here is derived from an EMBL/GenBank/DDBJ whole genome shotgun (WGS) entry which is preliminary data.</text>
</comment>
<keyword evidence="3" id="KW-1185">Reference proteome</keyword>
<keyword evidence="1" id="KW-1133">Transmembrane helix</keyword>
<dbReference type="SUPFAM" id="SSF54523">
    <property type="entry name" value="Pili subunits"/>
    <property type="match status" value="1"/>
</dbReference>
<dbReference type="NCBIfam" id="TIGR02532">
    <property type="entry name" value="IV_pilin_GFxxxE"/>
    <property type="match status" value="1"/>
</dbReference>
<dbReference type="AlphaFoldDB" id="E7GCK4"/>
<evidence type="ECO:0008006" key="4">
    <source>
        <dbReference type="Google" id="ProtNLM"/>
    </source>
</evidence>
<sequence>MKNIKGFTLIEVIVTITLLAVLMAIVVPISLSYMDNIQEKKILNEAEAVLSQARSGAHSDRLSLEGKYLSHSGTYTETDSTLLSLYVSKANGVGVIQSLRYEDGNVTYMKYQYNHSTIVIYTKETNQCVIDNSL</sequence>
<evidence type="ECO:0000256" key="1">
    <source>
        <dbReference type="SAM" id="Phobius"/>
    </source>
</evidence>
<reference evidence="2 3" key="1">
    <citation type="submission" date="2010-12" db="EMBL/GenBank/DDBJ databases">
        <title>The Genome Sequence of Coprobacillus sp. strain 29_1.</title>
        <authorList>
            <consortium name="The Broad Institute Genome Sequencing Platform"/>
            <person name="Earl A."/>
            <person name="Ward D."/>
            <person name="Feldgarden M."/>
            <person name="Gevers D."/>
            <person name="Daigneault M."/>
            <person name="Sibley C.D."/>
            <person name="White A."/>
            <person name="Strauss J."/>
            <person name="Allen-Vercoe E."/>
            <person name="Young S.K."/>
            <person name="Zeng Q."/>
            <person name="Gargeya S."/>
            <person name="Fitzgerald M."/>
            <person name="Haas B."/>
            <person name="Abouelleil A."/>
            <person name="Alvarado L."/>
            <person name="Arachchi H.M."/>
            <person name="Berlin A."/>
            <person name="Brown A."/>
            <person name="Chapman S.B."/>
            <person name="Chen Z."/>
            <person name="Dunbar C."/>
            <person name="Freedman E."/>
            <person name="Gearin G."/>
            <person name="Gellesch M."/>
            <person name="Goldberg J."/>
            <person name="Griggs A."/>
            <person name="Gujja S."/>
            <person name="Heilman E."/>
            <person name="Heiman D."/>
            <person name="Howarth C."/>
            <person name="Larson L."/>
            <person name="Lui A."/>
            <person name="MacDonald P.J.P."/>
            <person name="Mehta T."/>
            <person name="Montmayeur A."/>
            <person name="Murphy C."/>
            <person name="Neiman D."/>
            <person name="Pearson M."/>
            <person name="Priest M."/>
            <person name="Roberts A."/>
            <person name="Saif S."/>
            <person name="Shea T."/>
            <person name="Shenoy N."/>
            <person name="Sisk P."/>
            <person name="Stolte C."/>
            <person name="Sykes S."/>
            <person name="White J."/>
            <person name="Yandava C."/>
            <person name="Nusbaum C."/>
            <person name="Birren B."/>
        </authorList>
    </citation>
    <scope>NUCLEOTIDE SEQUENCE [LARGE SCALE GENOMIC DNA]</scope>
    <source>
        <strain evidence="2 3">29_1</strain>
    </source>
</reference>
<name>E7GCK4_9FIRM</name>
<evidence type="ECO:0000313" key="3">
    <source>
        <dbReference type="Proteomes" id="UP000003157"/>
    </source>
</evidence>
<dbReference type="OrthoDB" id="5296638at2"/>
<dbReference type="Proteomes" id="UP000003157">
    <property type="component" value="Unassembled WGS sequence"/>
</dbReference>
<dbReference type="HOGENOM" id="CLU_1892650_0_0_9"/>
<protein>
    <recommendedName>
        <fullName evidence="4">Prepilin-type N-terminal cleavage/methylation domain-containing protein</fullName>
    </recommendedName>
</protein>
<dbReference type="InterPro" id="IPR045584">
    <property type="entry name" value="Pilin-like"/>
</dbReference>
<proteinExistence type="predicted"/>
<dbReference type="RefSeq" id="WP_008789584.1">
    <property type="nucleotide sequence ID" value="NZ_AKCB01000001.1"/>
</dbReference>
<feature type="transmembrane region" description="Helical" evidence="1">
    <location>
        <begin position="12"/>
        <end position="34"/>
    </location>
</feature>
<organism evidence="2 3">
    <name type="scientific">Coprobacillus cateniformis</name>
    <dbReference type="NCBI Taxonomy" id="100884"/>
    <lineage>
        <taxon>Bacteria</taxon>
        <taxon>Bacillati</taxon>
        <taxon>Bacillota</taxon>
        <taxon>Erysipelotrichia</taxon>
        <taxon>Erysipelotrichales</taxon>
        <taxon>Coprobacillaceae</taxon>
        <taxon>Coprobacillus</taxon>
    </lineage>
</organism>
<dbReference type="Pfam" id="PF07963">
    <property type="entry name" value="N_methyl"/>
    <property type="match status" value="1"/>
</dbReference>
<dbReference type="STRING" id="100884.GCA_000269565_00148"/>
<gene>
    <name evidence="2" type="ORF">HMPREF9488_02496</name>
</gene>
<keyword evidence="1" id="KW-0472">Membrane</keyword>
<dbReference type="InterPro" id="IPR012902">
    <property type="entry name" value="N_methyl_site"/>
</dbReference>
<keyword evidence="1" id="KW-0812">Transmembrane</keyword>
<evidence type="ECO:0000313" key="2">
    <source>
        <dbReference type="EMBL" id="EFW04213.1"/>
    </source>
</evidence>
<dbReference type="GeneID" id="78228081"/>
<dbReference type="EMBL" id="ADKX01000039">
    <property type="protein sequence ID" value="EFW04213.1"/>
    <property type="molecule type" value="Genomic_DNA"/>
</dbReference>